<dbReference type="Proteomes" id="UP000027644">
    <property type="component" value="Unassembled WGS sequence"/>
</dbReference>
<evidence type="ECO:0000313" key="1">
    <source>
        <dbReference type="EMBL" id="KEQ01532.1"/>
    </source>
</evidence>
<evidence type="ECO:0000313" key="3">
    <source>
        <dbReference type="Proteomes" id="UP000027644"/>
    </source>
</evidence>
<name>A0A074VGQ5_9NEIS</name>
<sequence length="52" mass="5974">MQINEVITGKIDDICEQNIIYFKYNNNNNNNNTNTFNSNSTMILIPAANYKS</sequence>
<accession>A0A074VGQ5</accession>
<protein>
    <submittedName>
        <fullName evidence="2">Uncharacterized protein</fullName>
    </submittedName>
</protein>
<reference evidence="2 3" key="1">
    <citation type="journal article" date="2014" name="PLoS Genet.">
        <title>Hidden diversity in honey bee gut symbionts detected by single-cell genomics.</title>
        <authorList>
            <person name="Engel P."/>
            <person name="Stepanauskas R."/>
            <person name="Moran N."/>
        </authorList>
    </citation>
    <scope>NUCLEOTIDE SEQUENCE [LARGE SCALE GENOMIC DNA]</scope>
    <source>
        <strain evidence="2 3">SCGC AB-598-J21</strain>
    </source>
</reference>
<dbReference type="EMBL" id="AVQL01000405">
    <property type="protein sequence ID" value="KEQ01532.1"/>
    <property type="molecule type" value="Genomic_DNA"/>
</dbReference>
<evidence type="ECO:0000313" key="2">
    <source>
        <dbReference type="EMBL" id="KEQ01640.1"/>
    </source>
</evidence>
<gene>
    <name evidence="2" type="ORF">SASC598J21_005820</name>
    <name evidence="1" type="ORF">SASC598J21_007000</name>
</gene>
<organism evidence="2 3">
    <name type="scientific">Snodgrassella alvi SCGC AB-598-J21</name>
    <dbReference type="NCBI Taxonomy" id="1385367"/>
    <lineage>
        <taxon>Bacteria</taxon>
        <taxon>Pseudomonadati</taxon>
        <taxon>Pseudomonadota</taxon>
        <taxon>Betaproteobacteria</taxon>
        <taxon>Neisseriales</taxon>
        <taxon>Neisseriaceae</taxon>
        <taxon>Snodgrassella</taxon>
    </lineage>
</organism>
<dbReference type="AlphaFoldDB" id="A0A074VGQ5"/>
<dbReference type="EMBL" id="AVQL01000376">
    <property type="protein sequence ID" value="KEQ01640.1"/>
    <property type="molecule type" value="Genomic_DNA"/>
</dbReference>
<comment type="caution">
    <text evidence="2">The sequence shown here is derived from an EMBL/GenBank/DDBJ whole genome shotgun (WGS) entry which is preliminary data.</text>
</comment>
<proteinExistence type="predicted"/>